<dbReference type="OrthoDB" id="7107805at2"/>
<dbReference type="InterPro" id="IPR036895">
    <property type="entry name" value="Uracil-DNA_glycosylase-like_sf"/>
</dbReference>
<gene>
    <name evidence="2" type="ORF">SAE01_22550</name>
</gene>
<comment type="caution">
    <text evidence="2">The sequence shown here is derived from an EMBL/GenBank/DDBJ whole genome shotgun (WGS) entry which is preliminary data.</text>
</comment>
<dbReference type="SUPFAM" id="SSF52141">
    <property type="entry name" value="Uracil-DNA glycosylase-like"/>
    <property type="match status" value="1"/>
</dbReference>
<dbReference type="InterPro" id="IPR032579">
    <property type="entry name" value="Phe_SMUG2-like"/>
</dbReference>
<proteinExistence type="predicted"/>
<feature type="domain" description="Uracil-DNA glycosylase-like" evidence="1">
    <location>
        <begin position="44"/>
        <end position="219"/>
    </location>
</feature>
<evidence type="ECO:0000313" key="2">
    <source>
        <dbReference type="EMBL" id="GEO09759.1"/>
    </source>
</evidence>
<accession>A0A512BCS0</accession>
<evidence type="ECO:0000313" key="3">
    <source>
        <dbReference type="Proteomes" id="UP000321513"/>
    </source>
</evidence>
<dbReference type="RefSeq" id="WP_147203870.1">
    <property type="nucleotide sequence ID" value="NZ_BJYT01000007.1"/>
</dbReference>
<name>A0A512BCS0_9BACT</name>
<protein>
    <submittedName>
        <fullName evidence="2">DUF4918 domain-containing protein</fullName>
    </submittedName>
</protein>
<reference evidence="2 3" key="1">
    <citation type="submission" date="2019-07" db="EMBL/GenBank/DDBJ databases">
        <title>Whole genome shotgun sequence of Segetibacter aerophilus NBRC 106135.</title>
        <authorList>
            <person name="Hosoyama A."/>
            <person name="Uohara A."/>
            <person name="Ohji S."/>
            <person name="Ichikawa N."/>
        </authorList>
    </citation>
    <scope>NUCLEOTIDE SEQUENCE [LARGE SCALE GENOMIC DNA]</scope>
    <source>
        <strain evidence="2 3">NBRC 106135</strain>
    </source>
</reference>
<dbReference type="EMBL" id="BJYT01000007">
    <property type="protein sequence ID" value="GEO09759.1"/>
    <property type="molecule type" value="Genomic_DNA"/>
</dbReference>
<keyword evidence="3" id="KW-1185">Reference proteome</keyword>
<dbReference type="AlphaFoldDB" id="A0A512BCS0"/>
<evidence type="ECO:0000259" key="1">
    <source>
        <dbReference type="Pfam" id="PF03167"/>
    </source>
</evidence>
<organism evidence="2 3">
    <name type="scientific">Segetibacter aerophilus</name>
    <dbReference type="NCBI Taxonomy" id="670293"/>
    <lineage>
        <taxon>Bacteria</taxon>
        <taxon>Pseudomonadati</taxon>
        <taxon>Bacteroidota</taxon>
        <taxon>Chitinophagia</taxon>
        <taxon>Chitinophagales</taxon>
        <taxon>Chitinophagaceae</taxon>
        <taxon>Segetibacter</taxon>
    </lineage>
</organism>
<sequence length="222" mass="25654">MLSNKITDFLFGLQFPLELRLGVEVMNPFSDAETARVVNVFYNKYYNDDNPRYCIVGINPGRFGGGVTGVPFTDPIRLEKECGIENSWPRKQELSSVFVYDMINAFGGPEAFYRKLYFTSISPLGFTKGGKNLNYYDDKILAQRVIPFSVESFRKQIAWGLNTSVAFCLGEGENFKFLSKLNLEYKLFEKIVPLSHPRFIMQYKLKTKDVYIEKYLREFGQL</sequence>
<dbReference type="Gene3D" id="3.40.470.10">
    <property type="entry name" value="Uracil-DNA glycosylase-like domain"/>
    <property type="match status" value="1"/>
</dbReference>
<dbReference type="CDD" id="cd19375">
    <property type="entry name" value="UDG-F3-like_SMUG2"/>
    <property type="match status" value="1"/>
</dbReference>
<dbReference type="InterPro" id="IPR005122">
    <property type="entry name" value="Uracil-DNA_glycosylase-like"/>
</dbReference>
<dbReference type="Proteomes" id="UP000321513">
    <property type="component" value="Unassembled WGS sequence"/>
</dbReference>
<dbReference type="Pfam" id="PF03167">
    <property type="entry name" value="UDG"/>
    <property type="match status" value="1"/>
</dbReference>